<keyword evidence="5 6" id="KW-0472">Membrane</keyword>
<dbReference type="InterPro" id="IPR011701">
    <property type="entry name" value="MFS"/>
</dbReference>
<keyword evidence="8" id="KW-0378">Hydrolase</keyword>
<feature type="transmembrane region" description="Helical" evidence="6">
    <location>
        <begin position="533"/>
        <end position="553"/>
    </location>
</feature>
<evidence type="ECO:0000256" key="1">
    <source>
        <dbReference type="ARBA" id="ARBA00004141"/>
    </source>
</evidence>
<dbReference type="GO" id="GO:0022857">
    <property type="term" value="F:transmembrane transporter activity"/>
    <property type="evidence" value="ECO:0007669"/>
    <property type="project" value="InterPro"/>
</dbReference>
<dbReference type="Pfam" id="PF03062">
    <property type="entry name" value="MBOAT"/>
    <property type="match status" value="1"/>
</dbReference>
<keyword evidence="2" id="KW-0813">Transport</keyword>
<dbReference type="InterPro" id="IPR004299">
    <property type="entry name" value="MBOAT_fam"/>
</dbReference>
<dbReference type="PROSITE" id="PS50850">
    <property type="entry name" value="MFS"/>
    <property type="match status" value="1"/>
</dbReference>
<dbReference type="PANTHER" id="PTHR43791:SF12">
    <property type="entry name" value="MAJOR FACILITATOR SUPERFAMILY (MFS) PROFILE DOMAIN-CONTAINING PROTEIN"/>
    <property type="match status" value="1"/>
</dbReference>
<dbReference type="GO" id="GO:0016020">
    <property type="term" value="C:membrane"/>
    <property type="evidence" value="ECO:0007669"/>
    <property type="project" value="UniProtKB-SubCell"/>
</dbReference>
<accession>A0AB34FCH2</accession>
<feature type="domain" description="Major facilitator superfamily (MFS) profile" evidence="7">
    <location>
        <begin position="227"/>
        <end position="652"/>
    </location>
</feature>
<dbReference type="EMBL" id="JAQHRD010000029">
    <property type="protein sequence ID" value="KAJ6436151.1"/>
    <property type="molecule type" value="Genomic_DNA"/>
</dbReference>
<feature type="transmembrane region" description="Helical" evidence="6">
    <location>
        <begin position="387"/>
        <end position="409"/>
    </location>
</feature>
<feature type="transmembrane region" description="Helical" evidence="6">
    <location>
        <begin position="27"/>
        <end position="50"/>
    </location>
</feature>
<dbReference type="Gene3D" id="1.20.1250.20">
    <property type="entry name" value="MFS general substrate transporter like domains"/>
    <property type="match status" value="2"/>
</dbReference>
<protein>
    <submittedName>
        <fullName evidence="8">ATP-dependent DNA helicase PIF1</fullName>
    </submittedName>
</protein>
<dbReference type="FunFam" id="1.20.1250.20:FF:000057">
    <property type="entry name" value="MFS general substrate transporter"/>
    <property type="match status" value="1"/>
</dbReference>
<evidence type="ECO:0000256" key="6">
    <source>
        <dbReference type="SAM" id="Phobius"/>
    </source>
</evidence>
<keyword evidence="9" id="KW-1185">Reference proteome</keyword>
<reference evidence="8" key="1">
    <citation type="submission" date="2023-01" db="EMBL/GenBank/DDBJ databases">
        <title>The growth and conidiation of Purpureocillium lavendulum are regulated by nitrogen source and histone H3K14 acetylation.</title>
        <authorList>
            <person name="Tang P."/>
            <person name="Han J."/>
            <person name="Zhang C."/>
            <person name="Tang P."/>
            <person name="Qi F."/>
            <person name="Zhang K."/>
            <person name="Liang L."/>
        </authorList>
    </citation>
    <scope>NUCLEOTIDE SEQUENCE</scope>
    <source>
        <strain evidence="8">YMF1.00683</strain>
    </source>
</reference>
<dbReference type="GO" id="GO:0004386">
    <property type="term" value="F:helicase activity"/>
    <property type="evidence" value="ECO:0007669"/>
    <property type="project" value="UniProtKB-KW"/>
</dbReference>
<feature type="transmembrane region" description="Helical" evidence="6">
    <location>
        <begin position="592"/>
        <end position="609"/>
    </location>
</feature>
<comment type="subcellular location">
    <subcellularLocation>
        <location evidence="1">Membrane</location>
        <topology evidence="1">Multi-pass membrane protein</topology>
    </subcellularLocation>
</comment>
<dbReference type="Proteomes" id="UP001163105">
    <property type="component" value="Unassembled WGS sequence"/>
</dbReference>
<evidence type="ECO:0000256" key="5">
    <source>
        <dbReference type="ARBA" id="ARBA00023136"/>
    </source>
</evidence>
<keyword evidence="8" id="KW-0067">ATP-binding</keyword>
<comment type="caution">
    <text evidence="8">The sequence shown here is derived from an EMBL/GenBank/DDBJ whole genome shotgun (WGS) entry which is preliminary data.</text>
</comment>
<organism evidence="8 9">
    <name type="scientific">Purpureocillium lavendulum</name>
    <dbReference type="NCBI Taxonomy" id="1247861"/>
    <lineage>
        <taxon>Eukaryota</taxon>
        <taxon>Fungi</taxon>
        <taxon>Dikarya</taxon>
        <taxon>Ascomycota</taxon>
        <taxon>Pezizomycotina</taxon>
        <taxon>Sordariomycetes</taxon>
        <taxon>Hypocreomycetidae</taxon>
        <taxon>Hypocreales</taxon>
        <taxon>Ophiocordycipitaceae</taxon>
        <taxon>Purpureocillium</taxon>
    </lineage>
</organism>
<dbReference type="PANTHER" id="PTHR43791">
    <property type="entry name" value="PERMEASE-RELATED"/>
    <property type="match status" value="1"/>
</dbReference>
<proteinExistence type="predicted"/>
<dbReference type="FunFam" id="1.20.1250.20:FF:000013">
    <property type="entry name" value="MFS general substrate transporter"/>
    <property type="match status" value="1"/>
</dbReference>
<keyword evidence="8" id="KW-0347">Helicase</keyword>
<name>A0AB34FCH2_9HYPO</name>
<keyword evidence="4 6" id="KW-1133">Transmembrane helix</keyword>
<gene>
    <name evidence="8" type="ORF">O9K51_11324</name>
</gene>
<keyword evidence="8" id="KW-0547">Nucleotide-binding</keyword>
<feature type="transmembrane region" description="Helical" evidence="6">
    <location>
        <begin position="323"/>
        <end position="343"/>
    </location>
</feature>
<feature type="transmembrane region" description="Helical" evidence="6">
    <location>
        <begin position="559"/>
        <end position="580"/>
    </location>
</feature>
<evidence type="ECO:0000256" key="3">
    <source>
        <dbReference type="ARBA" id="ARBA00022692"/>
    </source>
</evidence>
<evidence type="ECO:0000259" key="7">
    <source>
        <dbReference type="PROSITE" id="PS50850"/>
    </source>
</evidence>
<dbReference type="Pfam" id="PF07690">
    <property type="entry name" value="MFS_1"/>
    <property type="match status" value="1"/>
</dbReference>
<feature type="transmembrane region" description="Helical" evidence="6">
    <location>
        <begin position="456"/>
        <end position="476"/>
    </location>
</feature>
<evidence type="ECO:0000313" key="9">
    <source>
        <dbReference type="Proteomes" id="UP001163105"/>
    </source>
</evidence>
<dbReference type="InterPro" id="IPR020846">
    <property type="entry name" value="MFS_dom"/>
</dbReference>
<evidence type="ECO:0000256" key="4">
    <source>
        <dbReference type="ARBA" id="ARBA00022989"/>
    </source>
</evidence>
<dbReference type="SUPFAM" id="SSF103473">
    <property type="entry name" value="MFS general substrate transporter"/>
    <property type="match status" value="1"/>
</dbReference>
<dbReference type="AlphaFoldDB" id="A0AB34FCH2"/>
<keyword evidence="3 6" id="KW-0812">Transmembrane</keyword>
<feature type="transmembrane region" description="Helical" evidence="6">
    <location>
        <begin position="621"/>
        <end position="642"/>
    </location>
</feature>
<dbReference type="InterPro" id="IPR036259">
    <property type="entry name" value="MFS_trans_sf"/>
</dbReference>
<feature type="transmembrane region" description="Helical" evidence="6">
    <location>
        <begin position="355"/>
        <end position="375"/>
    </location>
</feature>
<evidence type="ECO:0000256" key="2">
    <source>
        <dbReference type="ARBA" id="ARBA00022448"/>
    </source>
</evidence>
<evidence type="ECO:0000313" key="8">
    <source>
        <dbReference type="EMBL" id="KAJ6436151.1"/>
    </source>
</evidence>
<feature type="transmembrane region" description="Helical" evidence="6">
    <location>
        <begin position="496"/>
        <end position="521"/>
    </location>
</feature>
<feature type="transmembrane region" description="Helical" evidence="6">
    <location>
        <begin position="294"/>
        <end position="311"/>
    </location>
</feature>
<sequence>MVFPYTFSVIATSGSVSESMLILAESISWLLFPFMLTFLLVFLVIFEYVLGAFAEITHFATATFTPTGGTRPTGWSSRASGTCPSTRSCGGMCTARARKAGAMVIKFLVSAVGHEIVMASITKKIRGYGFVRQMLQLPIVMLQQTKWVRERETVNNVCFWCSMIMGLSLAVQSVHAMHPSDMDKRDAQVLEAEDGTKVAVAKADYSGAREKTDPKEIALVRKLDRWIMPMLWSMYWLNYLDRNAIALARLNDLEEDLNLTGTQYQTCVSILFVGYILGQVPSNMFLTRTRPSRYMGIMMMLWAIVSGLTAVSRNFVGLLLTRFFLGVTEAPYYPGAVYLLSIFYTRKEVATRIAVLYTGNILATAFAGLIAAGIYHGLDDVAGVAGWRWLFILQGAVTFVVAVVGFFLLPDFPRTTWWLKQEERDLAYSRMELDTAGNEGETGAVKGLKQAVKDPVVWVFAFMAHMHLAANGFKNFSLTPFFLPLQFPSVVETLNFNTTVTLVLTCPPYLIAGAVTILVSWSSGRFNERTWHITASKAVAVVGFVAAAAAAPGDVAGRYAAMVIFTIGTYGVNSLILGWCGSVCAQTKEKKAAAIGLVTTLMNCSFVWTPYLWPKSGAPRYVLAMASSAAFSIATAALAWLAKVIMLRRNRKLRESEDVSIFYVY</sequence>